<proteinExistence type="predicted"/>
<dbReference type="AlphaFoldDB" id="A0A4R0J0G3"/>
<protein>
    <submittedName>
        <fullName evidence="2">Uncharacterized protein</fullName>
    </submittedName>
</protein>
<organism evidence="2 3">
    <name type="scientific">Kribbella capetownensis</name>
    <dbReference type="NCBI Taxonomy" id="1572659"/>
    <lineage>
        <taxon>Bacteria</taxon>
        <taxon>Bacillati</taxon>
        <taxon>Actinomycetota</taxon>
        <taxon>Actinomycetes</taxon>
        <taxon>Propionibacteriales</taxon>
        <taxon>Kribbellaceae</taxon>
        <taxon>Kribbella</taxon>
    </lineage>
</organism>
<evidence type="ECO:0000313" key="3">
    <source>
        <dbReference type="Proteomes" id="UP000293342"/>
    </source>
</evidence>
<dbReference type="OrthoDB" id="3697516at2"/>
<gene>
    <name evidence="2" type="ORF">E0H75_39625</name>
</gene>
<feature type="transmembrane region" description="Helical" evidence="1">
    <location>
        <begin position="67"/>
        <end position="86"/>
    </location>
</feature>
<evidence type="ECO:0000313" key="2">
    <source>
        <dbReference type="EMBL" id="TCC39097.1"/>
    </source>
</evidence>
<sequence>MKAPVSLRVVAALHAVAICLQPVLAGAYLNGAGPAMRMHEPIGLSLAGIGLLQLLIATAWWRTGGRWIAPVVALLILAGEVFQIAMGYTRQLAVHIPLGVALVAGTIAFAVWINRKPAEVPA</sequence>
<feature type="transmembrane region" description="Helical" evidence="1">
    <location>
        <begin position="41"/>
        <end position="60"/>
    </location>
</feature>
<reference evidence="2 3" key="1">
    <citation type="submission" date="2019-02" db="EMBL/GenBank/DDBJ databases">
        <title>Kribbella capetownensis sp. nov. and Kribbella speibonae sp. nov., isolated from soil.</title>
        <authorList>
            <person name="Curtis S.M."/>
            <person name="Norton I."/>
            <person name="Everest G.J."/>
            <person name="Meyers P.R."/>
        </authorList>
    </citation>
    <scope>NUCLEOTIDE SEQUENCE [LARGE SCALE GENOMIC DNA]</scope>
    <source>
        <strain evidence="2 3">YM53</strain>
    </source>
</reference>
<name>A0A4R0J0G3_9ACTN</name>
<dbReference type="Proteomes" id="UP000293342">
    <property type="component" value="Unassembled WGS sequence"/>
</dbReference>
<dbReference type="RefSeq" id="WP_131518881.1">
    <property type="nucleotide sequence ID" value="NZ_SJKD01000014.1"/>
</dbReference>
<evidence type="ECO:0000256" key="1">
    <source>
        <dbReference type="SAM" id="Phobius"/>
    </source>
</evidence>
<comment type="caution">
    <text evidence="2">The sequence shown here is derived from an EMBL/GenBank/DDBJ whole genome shotgun (WGS) entry which is preliminary data.</text>
</comment>
<feature type="transmembrane region" description="Helical" evidence="1">
    <location>
        <begin position="92"/>
        <end position="113"/>
    </location>
</feature>
<dbReference type="EMBL" id="SJKD01000014">
    <property type="protein sequence ID" value="TCC39097.1"/>
    <property type="molecule type" value="Genomic_DNA"/>
</dbReference>
<accession>A0A4R0J0G3</accession>
<keyword evidence="1" id="KW-0472">Membrane</keyword>
<keyword evidence="1" id="KW-1133">Transmembrane helix</keyword>
<keyword evidence="3" id="KW-1185">Reference proteome</keyword>
<keyword evidence="1" id="KW-0812">Transmembrane</keyword>